<feature type="compositionally biased region" description="Pro residues" evidence="4">
    <location>
        <begin position="646"/>
        <end position="659"/>
    </location>
</feature>
<dbReference type="InterPro" id="IPR012677">
    <property type="entry name" value="Nucleotide-bd_a/b_plait_sf"/>
</dbReference>
<feature type="compositionally biased region" description="Basic and acidic residues" evidence="4">
    <location>
        <begin position="347"/>
        <end position="374"/>
    </location>
</feature>
<feature type="domain" description="RRM" evidence="5">
    <location>
        <begin position="420"/>
        <end position="501"/>
    </location>
</feature>
<feature type="compositionally biased region" description="Basic and acidic residues" evidence="4">
    <location>
        <begin position="770"/>
        <end position="785"/>
    </location>
</feature>
<feature type="domain" description="RRM" evidence="5">
    <location>
        <begin position="30"/>
        <end position="103"/>
    </location>
</feature>
<feature type="region of interest" description="Disordered" evidence="4">
    <location>
        <begin position="748"/>
        <end position="850"/>
    </location>
</feature>
<dbReference type="CDD" id="cd00590">
    <property type="entry name" value="RRM_SF"/>
    <property type="match status" value="1"/>
</dbReference>
<feature type="compositionally biased region" description="Polar residues" evidence="4">
    <location>
        <begin position="255"/>
        <end position="282"/>
    </location>
</feature>
<dbReference type="EMBL" id="GEEE01009576">
    <property type="protein sequence ID" value="JAP53649.1"/>
    <property type="molecule type" value="Transcribed_RNA"/>
</dbReference>
<dbReference type="GO" id="GO:0003723">
    <property type="term" value="F:RNA binding"/>
    <property type="evidence" value="ECO:0007669"/>
    <property type="project" value="UniProtKB-UniRule"/>
</dbReference>
<evidence type="ECO:0000313" key="6">
    <source>
        <dbReference type="EMBL" id="JAP53649.1"/>
    </source>
</evidence>
<dbReference type="PROSITE" id="PS50102">
    <property type="entry name" value="RRM"/>
    <property type="match status" value="3"/>
</dbReference>
<reference evidence="6" key="1">
    <citation type="submission" date="2016-01" db="EMBL/GenBank/DDBJ databases">
        <title>Reference transcriptome for the parasite Schistocephalus solidus: insights into the molecular evolution of parasitism.</title>
        <authorList>
            <person name="Hebert F.O."/>
            <person name="Grambauer S."/>
            <person name="Barber I."/>
            <person name="Landry C.R."/>
            <person name="Aubin-Horth N."/>
        </authorList>
    </citation>
    <scope>NUCLEOTIDE SEQUENCE</scope>
</reference>
<evidence type="ECO:0000256" key="1">
    <source>
        <dbReference type="ARBA" id="ARBA00022737"/>
    </source>
</evidence>
<feature type="compositionally biased region" description="Polar residues" evidence="4">
    <location>
        <begin position="180"/>
        <end position="213"/>
    </location>
</feature>
<feature type="region of interest" description="Disordered" evidence="4">
    <location>
        <begin position="298"/>
        <end position="417"/>
    </location>
</feature>
<sequence>IVGGDDGSSFVCLHLKRRLFRFLHSAMAAVIIRLQNLPMSANTSSIRRFFGGLNIPEGGVHIVGGDDGDAFIAFATDEDARKAMLLDRQTINSAVIRLFLSSKAEMQSVIESARNSVMFPTGNTPTLQVSHLSRPEFSKIPETTQSVPAYNGSVHSSEKVISHDPYASYGYPSHPAIPDSFQSSARPTPDPVSSLNLQFHRISQPSVATTSSEPPGDPKFDYEPRHWSHSSSERMPLRPFKQVPFPDSSIDVVSEYQSRPSNPESTAKSANRLSSTPSTFTEQRVDYGYAPYHNAYADRKPQESLVRPEFTSPSNSLPLQNDHSSDQMTYQNPPYSTDIPVTGYENRVQERMPPPDRPPRETPVPRKSEERDFSVRPPWLGEEPVFPKRTSQFDDSEKGGQAPPFKRMRPGPMSQELGSDTNFVSKVSLHPPDVSVKAIFDILQGVSIIPRWGIRLEEDVLKRFTGYVYVMMNGHESMERALSFNGTSYKGRPVKVAASSPEEFYRVTDTNFELKCPPDVHKKIPPRSTVKPPYFTDGCLEICDLPPDATPSEVVAFLGAPGLNVNDVAVISPNYGESKGPRAIVRLPSPKDLDILLSARPRPFRGNQGSPVRLLAISRLQYDFFTSRSAPKPPESRSSVPRPEPKQQPVPTSQPPPTGPKTCALVSGFSRTMKPFEVSRLFPSVIIPGDAIRTLPGGRAAVIDFISESNCKKAVSDYSASEAKLRESNSEISMQTITRSEFESKLHEVAGPDPPVQGDSYLRPHQSNNTEREAREFRPPARDNIRFPPHQPYASDAPRFRPPSQLRPPFFDEKNGPPTRPEPFQRRPEPFGGSRPPRPPHPSGLSPVRPEFPRGVPLYISNLSPATSPEMLLDIFRQYYPLPGSIRLRRDARGHPMGEAMVVLPSNSEAERAVRELSGYRIYGRNMILRHERDE</sequence>
<keyword evidence="1" id="KW-0677">Repeat</keyword>
<gene>
    <name evidence="6" type="ORF">TR119950</name>
</gene>
<dbReference type="PANTHER" id="PTHR13976">
    <property type="entry name" value="HETEROGENEOUS NUCLEAR RIBONUCLEOPROTEIN-RELATED"/>
    <property type="match status" value="1"/>
</dbReference>
<feature type="compositionally biased region" description="Low complexity" evidence="4">
    <location>
        <begin position="636"/>
        <end position="645"/>
    </location>
</feature>
<name>A0A0X3PPM8_SCHSO</name>
<dbReference type="AlphaFoldDB" id="A0A0X3PPM8"/>
<dbReference type="SMART" id="SM00360">
    <property type="entry name" value="RRM"/>
    <property type="match status" value="3"/>
</dbReference>
<feature type="compositionally biased region" description="Basic and acidic residues" evidence="4">
    <location>
        <begin position="216"/>
        <end position="236"/>
    </location>
</feature>
<evidence type="ECO:0000259" key="5">
    <source>
        <dbReference type="PROSITE" id="PS50102"/>
    </source>
</evidence>
<dbReference type="Gene3D" id="3.30.70.330">
    <property type="match status" value="3"/>
</dbReference>
<feature type="domain" description="RRM" evidence="5">
    <location>
        <begin position="856"/>
        <end position="934"/>
    </location>
</feature>
<dbReference type="CDD" id="cd12510">
    <property type="entry name" value="RRM1_RBM12_like"/>
    <property type="match status" value="1"/>
</dbReference>
<dbReference type="SUPFAM" id="SSF54928">
    <property type="entry name" value="RNA-binding domain, RBD"/>
    <property type="match status" value="3"/>
</dbReference>
<dbReference type="Pfam" id="PF00076">
    <property type="entry name" value="RRM_1"/>
    <property type="match status" value="1"/>
</dbReference>
<feature type="region of interest" description="Disordered" evidence="4">
    <location>
        <begin position="627"/>
        <end position="661"/>
    </location>
</feature>
<dbReference type="InterPro" id="IPR050666">
    <property type="entry name" value="ESRP"/>
</dbReference>
<dbReference type="InterPro" id="IPR000504">
    <property type="entry name" value="RRM_dom"/>
</dbReference>
<feature type="non-terminal residue" evidence="6">
    <location>
        <position position="1"/>
    </location>
</feature>
<dbReference type="InterPro" id="IPR035979">
    <property type="entry name" value="RBD_domain_sf"/>
</dbReference>
<feature type="compositionally biased region" description="Polar residues" evidence="4">
    <location>
        <begin position="311"/>
        <end position="335"/>
    </location>
</feature>
<evidence type="ECO:0000256" key="4">
    <source>
        <dbReference type="SAM" id="MobiDB-lite"/>
    </source>
</evidence>
<evidence type="ECO:0000256" key="3">
    <source>
        <dbReference type="PROSITE-ProRule" id="PRU00176"/>
    </source>
</evidence>
<accession>A0A0X3PPM8</accession>
<proteinExistence type="predicted"/>
<organism evidence="6">
    <name type="scientific">Schistocephalus solidus</name>
    <name type="common">Tapeworm</name>
    <dbReference type="NCBI Taxonomy" id="70667"/>
    <lineage>
        <taxon>Eukaryota</taxon>
        <taxon>Metazoa</taxon>
        <taxon>Spiralia</taxon>
        <taxon>Lophotrochozoa</taxon>
        <taxon>Platyhelminthes</taxon>
        <taxon>Cestoda</taxon>
        <taxon>Eucestoda</taxon>
        <taxon>Diphyllobothriidea</taxon>
        <taxon>Diphyllobothriidae</taxon>
        <taxon>Schistocephalus</taxon>
    </lineage>
</organism>
<keyword evidence="2 3" id="KW-0694">RNA-binding</keyword>
<protein>
    <recommendedName>
        <fullName evidence="5">RRM domain-containing protein</fullName>
    </recommendedName>
</protein>
<feature type="region of interest" description="Disordered" evidence="4">
    <location>
        <begin position="173"/>
        <end position="284"/>
    </location>
</feature>
<evidence type="ECO:0000256" key="2">
    <source>
        <dbReference type="ARBA" id="ARBA00022884"/>
    </source>
</evidence>